<dbReference type="Proteomes" id="UP000536179">
    <property type="component" value="Unassembled WGS sequence"/>
</dbReference>
<dbReference type="InterPro" id="IPR001646">
    <property type="entry name" value="5peptide_repeat"/>
</dbReference>
<sequence>MPVVMAMNWTDEEITAVNSTLIPKGKGRQRPVDLPSSPHGMTPDDAADYREFPLTRASGVVMSNADFGKSRSPANDFGVDQLIMLTWVQCDQVAFDRARVFHRIDGRFDKCSFRRIGTGNCSFVGTFTDCDFSGTSFRNAHLVANFIRCKFHDCNMKVASWGSSFEDCKFAGATIDPLFGDVRDAALSADAVTFVVLTGKVLVGETRHIN</sequence>
<dbReference type="AlphaFoldDB" id="A0A7W5E6M9"/>
<dbReference type="SUPFAM" id="SSF141571">
    <property type="entry name" value="Pentapeptide repeat-like"/>
    <property type="match status" value="1"/>
</dbReference>
<gene>
    <name evidence="2" type="ORF">FHS27_006557</name>
</gene>
<evidence type="ECO:0000313" key="2">
    <source>
        <dbReference type="EMBL" id="MBB3210709.1"/>
    </source>
</evidence>
<keyword evidence="3" id="KW-1185">Reference proteome</keyword>
<dbReference type="Gene3D" id="2.160.20.80">
    <property type="entry name" value="E3 ubiquitin-protein ligase SopA"/>
    <property type="match status" value="1"/>
</dbReference>
<feature type="region of interest" description="Disordered" evidence="1">
    <location>
        <begin position="21"/>
        <end position="42"/>
    </location>
</feature>
<organism evidence="2 3">
    <name type="scientific">Aporhodopirellula rubra</name>
    <dbReference type="NCBI Taxonomy" id="980271"/>
    <lineage>
        <taxon>Bacteria</taxon>
        <taxon>Pseudomonadati</taxon>
        <taxon>Planctomycetota</taxon>
        <taxon>Planctomycetia</taxon>
        <taxon>Pirellulales</taxon>
        <taxon>Pirellulaceae</taxon>
        <taxon>Aporhodopirellula</taxon>
    </lineage>
</organism>
<evidence type="ECO:0000313" key="3">
    <source>
        <dbReference type="Proteomes" id="UP000536179"/>
    </source>
</evidence>
<accession>A0A7W5E6M9</accession>
<dbReference type="Pfam" id="PF00805">
    <property type="entry name" value="Pentapeptide"/>
    <property type="match status" value="1"/>
</dbReference>
<reference evidence="2 3" key="1">
    <citation type="submission" date="2020-08" db="EMBL/GenBank/DDBJ databases">
        <title>Genomic Encyclopedia of Type Strains, Phase III (KMG-III): the genomes of soil and plant-associated and newly described type strains.</title>
        <authorList>
            <person name="Whitman W."/>
        </authorList>
    </citation>
    <scope>NUCLEOTIDE SEQUENCE [LARGE SCALE GENOMIC DNA]</scope>
    <source>
        <strain evidence="2 3">CECT 8075</strain>
    </source>
</reference>
<proteinExistence type="predicted"/>
<evidence type="ECO:0000256" key="1">
    <source>
        <dbReference type="SAM" id="MobiDB-lite"/>
    </source>
</evidence>
<protein>
    <recommendedName>
        <fullName evidence="4">Pentapeptide repeat-containing protein</fullName>
    </recommendedName>
</protein>
<name>A0A7W5E6M9_9BACT</name>
<comment type="caution">
    <text evidence="2">The sequence shown here is derived from an EMBL/GenBank/DDBJ whole genome shotgun (WGS) entry which is preliminary data.</text>
</comment>
<dbReference type="EMBL" id="JACHXU010000054">
    <property type="protein sequence ID" value="MBB3210709.1"/>
    <property type="molecule type" value="Genomic_DNA"/>
</dbReference>
<evidence type="ECO:0008006" key="4">
    <source>
        <dbReference type="Google" id="ProtNLM"/>
    </source>
</evidence>